<dbReference type="NCBIfam" id="TIGR00715">
    <property type="entry name" value="precor6x_red"/>
    <property type="match status" value="1"/>
</dbReference>
<reference evidence="4" key="2">
    <citation type="journal article" date="2021" name="PeerJ">
        <title>Extensive microbial diversity within the chicken gut microbiome revealed by metagenomics and culture.</title>
        <authorList>
            <person name="Gilroy R."/>
            <person name="Ravi A."/>
            <person name="Getino M."/>
            <person name="Pursley I."/>
            <person name="Horton D.L."/>
            <person name="Alikhan N.F."/>
            <person name="Baker D."/>
            <person name="Gharbi K."/>
            <person name="Hall N."/>
            <person name="Watson M."/>
            <person name="Adriaenssens E.M."/>
            <person name="Foster-Nyarko E."/>
            <person name="Jarju S."/>
            <person name="Secka A."/>
            <person name="Antonio M."/>
            <person name="Oren A."/>
            <person name="Chaudhuri R.R."/>
            <person name="La Ragione R."/>
            <person name="Hildebrand F."/>
            <person name="Pallen M.J."/>
        </authorList>
    </citation>
    <scope>NUCLEOTIDE SEQUENCE</scope>
    <source>
        <strain evidence="4">ChiSxjej2B14-8506</strain>
    </source>
</reference>
<dbReference type="AlphaFoldDB" id="A0A9D1S3D6"/>
<reference evidence="4" key="1">
    <citation type="submission" date="2020-10" db="EMBL/GenBank/DDBJ databases">
        <authorList>
            <person name="Gilroy R."/>
        </authorList>
    </citation>
    <scope>NUCLEOTIDE SEQUENCE</scope>
    <source>
        <strain evidence="4">ChiSxjej2B14-8506</strain>
    </source>
</reference>
<protein>
    <submittedName>
        <fullName evidence="4">Precorrin-6A reductase</fullName>
        <ecNumber evidence="4">1.3.1.54</ecNumber>
    </submittedName>
</protein>
<evidence type="ECO:0000256" key="1">
    <source>
        <dbReference type="ARBA" id="ARBA00004953"/>
    </source>
</evidence>
<gene>
    <name evidence="4" type="primary">cobK</name>
    <name evidence="4" type="ORF">IAC59_00065</name>
</gene>
<dbReference type="PROSITE" id="PS51014">
    <property type="entry name" value="COBK_CBIJ"/>
    <property type="match status" value="1"/>
</dbReference>
<keyword evidence="3 4" id="KW-0560">Oxidoreductase</keyword>
<dbReference type="EC" id="1.3.1.54" evidence="4"/>
<evidence type="ECO:0000256" key="2">
    <source>
        <dbReference type="ARBA" id="ARBA00022573"/>
    </source>
</evidence>
<dbReference type="EMBL" id="DVNK01000001">
    <property type="protein sequence ID" value="HIU45635.1"/>
    <property type="molecule type" value="Genomic_DNA"/>
</dbReference>
<evidence type="ECO:0000256" key="3">
    <source>
        <dbReference type="ARBA" id="ARBA00023002"/>
    </source>
</evidence>
<accession>A0A9D1S3D6</accession>
<name>A0A9D1S3D6_9FIRM</name>
<dbReference type="GO" id="GO:0016994">
    <property type="term" value="F:precorrin-6A reductase activity"/>
    <property type="evidence" value="ECO:0007669"/>
    <property type="project" value="UniProtKB-EC"/>
</dbReference>
<dbReference type="PANTHER" id="PTHR36925">
    <property type="entry name" value="COBALT-PRECORRIN-6A REDUCTASE"/>
    <property type="match status" value="1"/>
</dbReference>
<organism evidence="4 5">
    <name type="scientific">Candidatus Fimadaptatus faecigallinarum</name>
    <dbReference type="NCBI Taxonomy" id="2840814"/>
    <lineage>
        <taxon>Bacteria</taxon>
        <taxon>Bacillati</taxon>
        <taxon>Bacillota</taxon>
        <taxon>Clostridia</taxon>
        <taxon>Eubacteriales</taxon>
        <taxon>Candidatus Fimadaptatus</taxon>
    </lineage>
</organism>
<dbReference type="PANTHER" id="PTHR36925:SF1">
    <property type="entry name" value="COBALT-PRECORRIN-6A REDUCTASE"/>
    <property type="match status" value="1"/>
</dbReference>
<keyword evidence="2" id="KW-0169">Cobalamin biosynthesis</keyword>
<dbReference type="Pfam" id="PF02571">
    <property type="entry name" value="CbiJ"/>
    <property type="match status" value="1"/>
</dbReference>
<comment type="caution">
    <text evidence="4">The sequence shown here is derived from an EMBL/GenBank/DDBJ whole genome shotgun (WGS) entry which is preliminary data.</text>
</comment>
<comment type="pathway">
    <text evidence="1">Cofactor biosynthesis; adenosylcobalamin biosynthesis.</text>
</comment>
<evidence type="ECO:0000313" key="5">
    <source>
        <dbReference type="Proteomes" id="UP000824123"/>
    </source>
</evidence>
<evidence type="ECO:0000313" key="4">
    <source>
        <dbReference type="EMBL" id="HIU45635.1"/>
    </source>
</evidence>
<dbReference type="InterPro" id="IPR003723">
    <property type="entry name" value="Precorrin-6x_reduct"/>
</dbReference>
<proteinExistence type="predicted"/>
<sequence>MDILFGGTTEGRMLAAEYLARGETPLVCVTSEYARALLPQGVRCHVGALDEAAMQELFEREQPARVIDATHPFAVRVTDNIKRCCMRLGIEYKRIERMNEAGADWRDCVEWVADTQAAAEALARTQGNVLLTTGSHTLGAYVTKVEPERLYARVLPMARVLEQCESLGLPPGHVVAMQGPFTREFNAALYDMLNIAVMVSKDSGDVGGVTEKVLPALERGIHVIMIARPE</sequence>
<dbReference type="Proteomes" id="UP000824123">
    <property type="component" value="Unassembled WGS sequence"/>
</dbReference>
<dbReference type="GO" id="GO:0009236">
    <property type="term" value="P:cobalamin biosynthetic process"/>
    <property type="evidence" value="ECO:0007669"/>
    <property type="project" value="UniProtKB-KW"/>
</dbReference>